<dbReference type="EMBL" id="BK016070">
    <property type="protein sequence ID" value="DAF92673.1"/>
    <property type="molecule type" value="Genomic_DNA"/>
</dbReference>
<proteinExistence type="predicted"/>
<evidence type="ECO:0000313" key="1">
    <source>
        <dbReference type="EMBL" id="DAF92673.1"/>
    </source>
</evidence>
<name>A0A8S5UDX7_9CAUD</name>
<sequence length="58" mass="6894">MLLSKQFPLLDPMTIDDKRAIEVFTFIRDLNNFNDKYEDAEPETKNSKKRNMIAVSDW</sequence>
<reference evidence="1" key="1">
    <citation type="journal article" date="2021" name="Proc. Natl. Acad. Sci. U.S.A.">
        <title>A Catalog of Tens of Thousands of Viruses from Human Metagenomes Reveals Hidden Associations with Chronic Diseases.</title>
        <authorList>
            <person name="Tisza M.J."/>
            <person name="Buck C.B."/>
        </authorList>
    </citation>
    <scope>NUCLEOTIDE SEQUENCE</scope>
    <source>
        <strain evidence="1">Ct1AP5</strain>
    </source>
</reference>
<protein>
    <submittedName>
        <fullName evidence="1">Uncharacterized protein</fullName>
    </submittedName>
</protein>
<accession>A0A8S5UDX7</accession>
<organism evidence="1">
    <name type="scientific">Myoviridae sp. ct1AP5</name>
    <dbReference type="NCBI Taxonomy" id="2825017"/>
    <lineage>
        <taxon>Viruses</taxon>
        <taxon>Duplodnaviria</taxon>
        <taxon>Heunggongvirae</taxon>
        <taxon>Uroviricota</taxon>
        <taxon>Caudoviricetes</taxon>
    </lineage>
</organism>